<comment type="caution">
    <text evidence="3">The sequence shown here is derived from an EMBL/GenBank/DDBJ whole genome shotgun (WGS) entry which is preliminary data.</text>
</comment>
<feature type="region of interest" description="Disordered" evidence="1">
    <location>
        <begin position="71"/>
        <end position="91"/>
    </location>
</feature>
<feature type="transmembrane region" description="Helical" evidence="2">
    <location>
        <begin position="94"/>
        <end position="113"/>
    </location>
</feature>
<protein>
    <submittedName>
        <fullName evidence="3">Uncharacterized protein</fullName>
    </submittedName>
</protein>
<feature type="compositionally biased region" description="Pro residues" evidence="1">
    <location>
        <begin position="76"/>
        <end position="88"/>
    </location>
</feature>
<keyword evidence="2" id="KW-1133">Transmembrane helix</keyword>
<keyword evidence="2" id="KW-0812">Transmembrane</keyword>
<evidence type="ECO:0000313" key="3">
    <source>
        <dbReference type="EMBL" id="KAF9618489.1"/>
    </source>
</evidence>
<keyword evidence="2" id="KW-0472">Membrane</keyword>
<gene>
    <name evidence="3" type="ORF">IFM89_001890</name>
</gene>
<dbReference type="SUPFAM" id="SSF49503">
    <property type="entry name" value="Cupredoxins"/>
    <property type="match status" value="1"/>
</dbReference>
<evidence type="ECO:0000313" key="4">
    <source>
        <dbReference type="Proteomes" id="UP000631114"/>
    </source>
</evidence>
<evidence type="ECO:0000256" key="1">
    <source>
        <dbReference type="SAM" id="MobiDB-lite"/>
    </source>
</evidence>
<feature type="transmembrane region" description="Helical" evidence="2">
    <location>
        <begin position="7"/>
        <end position="26"/>
    </location>
</feature>
<name>A0A835M992_9MAGN</name>
<dbReference type="OrthoDB" id="1921208at2759"/>
<evidence type="ECO:0000256" key="2">
    <source>
        <dbReference type="SAM" id="Phobius"/>
    </source>
</evidence>
<reference evidence="3 4" key="1">
    <citation type="submission" date="2020-10" db="EMBL/GenBank/DDBJ databases">
        <title>The Coptis chinensis genome and diversification of protoberbering-type alkaloids.</title>
        <authorList>
            <person name="Wang B."/>
            <person name="Shu S."/>
            <person name="Song C."/>
            <person name="Liu Y."/>
        </authorList>
    </citation>
    <scope>NUCLEOTIDE SEQUENCE [LARGE SCALE GENOMIC DNA]</scope>
    <source>
        <strain evidence="3">HL-2020</strain>
        <tissue evidence="3">Leaf</tissue>
    </source>
</reference>
<proteinExistence type="predicted"/>
<dbReference type="Gene3D" id="2.60.40.420">
    <property type="entry name" value="Cupredoxins - blue copper proteins"/>
    <property type="match status" value="1"/>
</dbReference>
<organism evidence="3 4">
    <name type="scientific">Coptis chinensis</name>
    <dbReference type="NCBI Taxonomy" id="261450"/>
    <lineage>
        <taxon>Eukaryota</taxon>
        <taxon>Viridiplantae</taxon>
        <taxon>Streptophyta</taxon>
        <taxon>Embryophyta</taxon>
        <taxon>Tracheophyta</taxon>
        <taxon>Spermatophyta</taxon>
        <taxon>Magnoliopsida</taxon>
        <taxon>Ranunculales</taxon>
        <taxon>Ranunculaceae</taxon>
        <taxon>Coptidoideae</taxon>
        <taxon>Coptis</taxon>
    </lineage>
</organism>
<dbReference type="InterPro" id="IPR008972">
    <property type="entry name" value="Cupredoxin"/>
</dbReference>
<accession>A0A835M992</accession>
<dbReference type="AlphaFoldDB" id="A0A835M992"/>
<dbReference type="Proteomes" id="UP000631114">
    <property type="component" value="Unassembled WGS sequence"/>
</dbReference>
<sequence length="114" mass="12522">MKTTHPDMSYIFFTIIIIILSTIIQIKSEEYTVGDDDEWTTGVNYYAWSQKYHFAVGDIIGGMRFGIDVTKASSSPPSPAPEITPPPNTGDKLAQGKGIACALLGAFGTYFFIY</sequence>
<dbReference type="EMBL" id="JADFTS010000002">
    <property type="protein sequence ID" value="KAF9618489.1"/>
    <property type="molecule type" value="Genomic_DNA"/>
</dbReference>
<keyword evidence="4" id="KW-1185">Reference proteome</keyword>